<dbReference type="Pfam" id="PF21074">
    <property type="entry name" value="GDH_C"/>
    <property type="match status" value="1"/>
</dbReference>
<dbReference type="PIRSF" id="PIRSF036761">
    <property type="entry name" value="GDH_Mll4104"/>
    <property type="match status" value="1"/>
</dbReference>
<sequence length="1548" mass="169826">MTKTPMIASFQDFYFADADPDELNLREPTELKGMAEAHWALLQDSKAGEVRVKVFKSAETQAEGTTVVQIVHPDMAFLVDSVSIAVNQSGRTVHWILHPLLRVTRDAGGLVANIDSAARTVQSGANGSVVSCMLVECNRLASDPEGEALCRAIESTLQDVRSAVQDWRGMLSRLQLLSASFTALDSPEAAETKAFLSWLEQGHFTFLGAQDFVAQGDHLSAVPGTALGILKNPGFQDMPEQVVAPFMNDPRWLLCAKATRRASVHRPTWLDTISVKRLDAAGNVVGESRFLGLYTSAAHAASVENIPVVRQHVAHVTAQAGVVKGSHAHKALQSILETYPRDEILQIDAITLAQHAIGILRLQERQRVRLFLRRGPFGRVASILVYVPRDLYTTEMRVKLGHMFTQAFAAETVEFTPMLTDSALARIHYIVRSQDRLNDSVDMVELEAQVAQACKRWEDGVQAALMGQGVERASQLGAIASGFPSAYREAFGADVAADDAAVIQSLNDENPLALQLYVRGEQPHFKTYATQKVILSDALPVLESMGARVLDEHPYLITMPAGQGGPRWMHDWGLQLGETKGLTELKPRFEALFQAVWRQEVECDALNRLVLSTTMSARDIAVLRAYSRYFKQLGFAFSQSYIEDTLNGNPAIAQALAILFAVKFDPALENGRADAVAAQVQAIEAQLADVASLEQDRVLRQFVATMGATVRTNAYQTGKDYMSFKLKPREIPNVPEPRPMFEIWVYSPRVEGVHLRGGKVARGGLRWSDRRDDFRTEILGLVKAQQVKNTVIVPVGSKGGFVLKKAPSANDREAFMAEGVACYKTFLSGLLDVTDNLVKGTVVPPLNVVRHDEDDPYLVVAADKGTATFSDIANGVSEAYGFWLGDAFASGGSVGYDHKKMGITARGAWESVKRHFRGLGVDTQTQPFTVAGIGDMSGDVFGNGMLLSTQIKLVLAFDHRHVFIDPTPDVVTSYAERQRLFKLPRSSWDDYDKGLISEGGGVFSRSAKSIPLSAQAQAVLGTDAKAMAPNDLLNAILKAPVDLLYNGGIGTYVKANFETHAQVGDKAGDAFRVNGNELRCKVFGEGGNLGATQNGRIEFAQAGGLIYTDAIDNSAGVDCSDHEVNIKILVGAVQESGALTQEERNELLASMTEEVGLLVLRDNYYQSQQIELAAARPLYLLEGQQNLMRWLESIGLLKRDIEYLPTDEELAKRKRDGKGLTRPENAVLMAYSKLNLFDELCAGALPDDPFYAEVLQTYFPQALNKAYPDFVANHALKREIVATTVTNAVVNRMGATFVNYLATEASCNASEVVSAYTLAREVFGLENIWDRIDELDGKVPTRLQLSLLAQLSAVTQRASRWMLRHRGEGDLPSMIARYQPAAAQLRAHIDQWLPVEAREQWQSASNKLVEAGVDAQLAEDLTVLDHLYPVLDLVDVAAKCNSSLEKAARIYFGVDHVLDLGLWRTMIAKLPTDTLWQTQARGSARDDAYSIASQIVQYLLGEKKSVEQWEETHSKTIARVSAMRESVAGAVPDLAPVSVALRELRQLV</sequence>
<dbReference type="GO" id="GO:0006538">
    <property type="term" value="P:L-glutamate catabolic process"/>
    <property type="evidence" value="ECO:0007669"/>
    <property type="project" value="InterPro"/>
</dbReference>
<evidence type="ECO:0000259" key="6">
    <source>
        <dbReference type="Pfam" id="PF21077"/>
    </source>
</evidence>
<dbReference type="Proteomes" id="UP000185680">
    <property type="component" value="Chromosome"/>
</dbReference>
<dbReference type="KEGG" id="hyl:LPB072_17035"/>
<dbReference type="Gene3D" id="3.40.50.720">
    <property type="entry name" value="NAD(P)-binding Rossmann-like Domain"/>
    <property type="match status" value="1"/>
</dbReference>
<dbReference type="InterPro" id="IPR049056">
    <property type="entry name" value="NAD_Glu_DH_HM3"/>
</dbReference>
<evidence type="ECO:0000313" key="7">
    <source>
        <dbReference type="EMBL" id="AOW14290.1"/>
    </source>
</evidence>
<dbReference type="Pfam" id="PF21073">
    <property type="entry name" value="GDH_HM1"/>
    <property type="match status" value="1"/>
</dbReference>
<reference evidence="8 9" key="1">
    <citation type="submission" date="2016-02" db="EMBL/GenBank/DDBJ databases">
        <title>Draft genome sequence of Hydrogenophaga sp. LPB0072.</title>
        <authorList>
            <person name="Shin S.-K."/>
            <person name="Yi H."/>
        </authorList>
    </citation>
    <scope>NUCLEOTIDE SEQUENCE [LARGE SCALE GENOMIC DNA]</scope>
    <source>
        <strain evidence="8 9">LPB0072</strain>
    </source>
</reference>
<evidence type="ECO:0000259" key="4">
    <source>
        <dbReference type="Pfam" id="PF21075"/>
    </source>
</evidence>
<organism evidence="7 10">
    <name type="scientific">Hydrogenophaga crassostreae</name>
    <dbReference type="NCBI Taxonomy" id="1763535"/>
    <lineage>
        <taxon>Bacteria</taxon>
        <taxon>Pseudomonadati</taxon>
        <taxon>Pseudomonadota</taxon>
        <taxon>Betaproteobacteria</taxon>
        <taxon>Burkholderiales</taxon>
        <taxon>Comamonadaceae</taxon>
        <taxon>Hydrogenophaga</taxon>
    </lineage>
</organism>
<feature type="domain" description="NAD-glutamate dehydrogenase catalytic" evidence="2">
    <location>
        <begin position="683"/>
        <end position="1172"/>
    </location>
</feature>
<dbReference type="Pfam" id="PF05088">
    <property type="entry name" value="Bac_GDH_CD"/>
    <property type="match status" value="1"/>
</dbReference>
<evidence type="ECO:0000313" key="8">
    <source>
        <dbReference type="EMBL" id="OAD43687.1"/>
    </source>
</evidence>
<feature type="domain" description="NAD-glutamate dehydrogenase ACT3" evidence="6">
    <location>
        <begin position="512"/>
        <end position="579"/>
    </location>
</feature>
<keyword evidence="9" id="KW-1185">Reference proteome</keyword>
<dbReference type="Pfam" id="PF21078">
    <property type="entry name" value="GDH_HM3"/>
    <property type="match status" value="1"/>
</dbReference>
<dbReference type="Pfam" id="PF21075">
    <property type="entry name" value="GDH_ACT1"/>
    <property type="match status" value="1"/>
</dbReference>
<dbReference type="RefSeq" id="WP_066086014.1">
    <property type="nucleotide sequence ID" value="NZ_CP017476.1"/>
</dbReference>
<dbReference type="InterPro" id="IPR049062">
    <property type="entry name" value="NAD_Glu_DH_ACT2"/>
</dbReference>
<proteinExistence type="predicted"/>
<dbReference type="InterPro" id="IPR036291">
    <property type="entry name" value="NAD(P)-bd_dom_sf"/>
</dbReference>
<dbReference type="InterPro" id="IPR007780">
    <property type="entry name" value="NAD_Glu_DH_bac"/>
</dbReference>
<dbReference type="OrthoDB" id="9758052at2"/>
<dbReference type="InterPro" id="IPR046346">
    <property type="entry name" value="Aminoacid_DH-like_N_sf"/>
</dbReference>
<dbReference type="SUPFAM" id="SSF51735">
    <property type="entry name" value="NAD(P)-binding Rossmann-fold domains"/>
    <property type="match status" value="1"/>
</dbReference>
<feature type="domain" description="NAD-specific glutamate dehydrogenase C-terminal" evidence="3">
    <location>
        <begin position="1217"/>
        <end position="1545"/>
    </location>
</feature>
<dbReference type="Pfam" id="PF21077">
    <property type="entry name" value="GDH_ACT3"/>
    <property type="match status" value="1"/>
</dbReference>
<keyword evidence="1" id="KW-0560">Oxidoreductase</keyword>
<dbReference type="SUPFAM" id="SSF53223">
    <property type="entry name" value="Aminoacid dehydrogenase-like, N-terminal domain"/>
    <property type="match status" value="1"/>
</dbReference>
<dbReference type="InterPro" id="IPR049064">
    <property type="entry name" value="NAD_Glu_DH_ACT3"/>
</dbReference>
<dbReference type="EMBL" id="LVWD01000003">
    <property type="protein sequence ID" value="OAD43687.1"/>
    <property type="molecule type" value="Genomic_DNA"/>
</dbReference>
<evidence type="ECO:0000259" key="5">
    <source>
        <dbReference type="Pfam" id="PF21076"/>
    </source>
</evidence>
<protein>
    <submittedName>
        <fullName evidence="7">NAD-glutamate dehydrogenase</fullName>
    </submittedName>
</protein>
<dbReference type="InterPro" id="IPR024727">
    <property type="entry name" value="NAD_Glu_DH_N_ACT1"/>
</dbReference>
<dbReference type="GO" id="GO:0004069">
    <property type="term" value="F:L-aspartate:2-oxoglutarate aminotransferase activity"/>
    <property type="evidence" value="ECO:0007669"/>
    <property type="project" value="InterPro"/>
</dbReference>
<feature type="domain" description="NAD-glutamate dehydrogenase N-terminal ACT1" evidence="4">
    <location>
        <begin position="12"/>
        <end position="151"/>
    </location>
</feature>
<dbReference type="EMBL" id="CP017476">
    <property type="protein sequence ID" value="AOW14290.1"/>
    <property type="molecule type" value="Genomic_DNA"/>
</dbReference>
<dbReference type="Proteomes" id="UP000185657">
    <property type="component" value="Unassembled WGS sequence"/>
</dbReference>
<dbReference type="InterPro" id="IPR048381">
    <property type="entry name" value="GDH_C"/>
</dbReference>
<dbReference type="Pfam" id="PF21076">
    <property type="entry name" value="GDH_ACT2"/>
    <property type="match status" value="1"/>
</dbReference>
<gene>
    <name evidence="7" type="ORF">LPB072_17035</name>
    <name evidence="8" type="ORF">LPB72_04000</name>
</gene>
<evidence type="ECO:0000313" key="10">
    <source>
        <dbReference type="Proteomes" id="UP000185680"/>
    </source>
</evidence>
<dbReference type="GO" id="GO:0004352">
    <property type="term" value="F:glutamate dehydrogenase (NAD+) activity"/>
    <property type="evidence" value="ECO:0007669"/>
    <property type="project" value="InterPro"/>
</dbReference>
<dbReference type="InterPro" id="IPR028971">
    <property type="entry name" value="NAD-GDH_cat"/>
</dbReference>
<feature type="domain" description="NAD-glutamate dehydrogenase ACT2" evidence="5">
    <location>
        <begin position="369"/>
        <end position="458"/>
    </location>
</feature>
<dbReference type="PANTHER" id="PTHR43403:SF1">
    <property type="entry name" value="NAD-SPECIFIC GLUTAMATE DEHYDROGENASE"/>
    <property type="match status" value="1"/>
</dbReference>
<evidence type="ECO:0000259" key="2">
    <source>
        <dbReference type="Pfam" id="PF05088"/>
    </source>
</evidence>
<evidence type="ECO:0000259" key="3">
    <source>
        <dbReference type="Pfam" id="PF21074"/>
    </source>
</evidence>
<name>A0A162W3X8_9BURK</name>
<evidence type="ECO:0000256" key="1">
    <source>
        <dbReference type="ARBA" id="ARBA00023002"/>
    </source>
</evidence>
<reference evidence="7 10" key="2">
    <citation type="submission" date="2016-10" db="EMBL/GenBank/DDBJ databases">
        <title>Hydorgenophaga sp. LPB0072 isolated from gastropod.</title>
        <authorList>
            <person name="Kim E."/>
            <person name="Yi H."/>
        </authorList>
    </citation>
    <scope>NUCLEOTIDE SEQUENCE [LARGE SCALE GENOMIC DNA]</scope>
    <source>
        <strain evidence="7 10">LPB0072</strain>
    </source>
</reference>
<evidence type="ECO:0000313" key="9">
    <source>
        <dbReference type="Proteomes" id="UP000185657"/>
    </source>
</evidence>
<dbReference type="STRING" id="1763535.LPB072_17035"/>
<dbReference type="InterPro" id="IPR049059">
    <property type="entry name" value="NAD_Glu_DH_HM1"/>
</dbReference>
<accession>A0A162W3X8</accession>
<dbReference type="PANTHER" id="PTHR43403">
    <property type="entry name" value="NAD-SPECIFIC GLUTAMATE DEHYDROGENASE"/>
    <property type="match status" value="1"/>
</dbReference>